<dbReference type="InterPro" id="IPR016162">
    <property type="entry name" value="Ald_DH_N"/>
</dbReference>
<dbReference type="InterPro" id="IPR015590">
    <property type="entry name" value="Aldehyde_DH_dom"/>
</dbReference>
<organism evidence="3 4">
    <name type="scientific">Streptomyces prasinopilosus</name>
    <dbReference type="NCBI Taxonomy" id="67344"/>
    <lineage>
        <taxon>Bacteria</taxon>
        <taxon>Bacillati</taxon>
        <taxon>Actinomycetota</taxon>
        <taxon>Actinomycetes</taxon>
        <taxon>Kitasatosporales</taxon>
        <taxon>Streptomycetaceae</taxon>
        <taxon>Streptomyces</taxon>
    </lineage>
</organism>
<keyword evidence="4" id="KW-1185">Reference proteome</keyword>
<gene>
    <name evidence="3" type="ORF">SAMN05216505_11912</name>
</gene>
<sequence length="418" mass="44399">MSELLTGDAAVTVRGGPPGSTVGGLAGLATEVLWENRAELVAVLETFGTRTAAVDEVANSIAALRGAREELEAHRPRPTGGLGVFLPSNNVLYSYVLFGIIPLLYSSHITMRPSQRVAEQSRHIHRIITSAPEFKNELSIELVSLTQKQFVARCADSDVVVFNGRPANALAVGDKLPERTVFLAFGSGPNPVVVGAEADVRAVAGDVVRTRMYNSGQDCLCPDVVFAHDSVADDLLTAMSEAVADVPVGARTDPTTVVAPLSYPDAVEQAAGYLAGHPGRTVRGGRVDTATGLVAPTVIDLPWDPDFCPPEFFSPVLCVMRYSTGEDVVRWLDSHTERRRGMYVSVYGEDAVREGRSGTSVLLRERTALDAENGNEPLGGYGPEASHVRVGRTVTARPLLLSAELGTKPDASAGDLDA</sequence>
<evidence type="ECO:0000313" key="3">
    <source>
        <dbReference type="EMBL" id="SDE15935.1"/>
    </source>
</evidence>
<name>A0A1G7APJ7_9ACTN</name>
<dbReference type="Gene3D" id="3.40.309.10">
    <property type="entry name" value="Aldehyde Dehydrogenase, Chain A, domain 2"/>
    <property type="match status" value="1"/>
</dbReference>
<dbReference type="SUPFAM" id="SSF53720">
    <property type="entry name" value="ALDH-like"/>
    <property type="match status" value="1"/>
</dbReference>
<dbReference type="Gene3D" id="3.40.605.10">
    <property type="entry name" value="Aldehyde Dehydrogenase, Chain A, domain 1"/>
    <property type="match status" value="1"/>
</dbReference>
<protein>
    <submittedName>
        <fullName evidence="3">Aldehyde dehydrogenase (NAD+)/succinate-semialdehyde dehydrogenase / glutarate-semialdehyde dehydrogenase</fullName>
    </submittedName>
</protein>
<proteinExistence type="predicted"/>
<dbReference type="AlphaFoldDB" id="A0A1G7APJ7"/>
<feature type="domain" description="Aldehyde dehydrogenase" evidence="2">
    <location>
        <begin position="33"/>
        <end position="335"/>
    </location>
</feature>
<dbReference type="InterPro" id="IPR016163">
    <property type="entry name" value="Ald_DH_C"/>
</dbReference>
<dbReference type="InterPro" id="IPR050740">
    <property type="entry name" value="Aldehyde_DH_Superfamily"/>
</dbReference>
<dbReference type="Proteomes" id="UP000182100">
    <property type="component" value="Unassembled WGS sequence"/>
</dbReference>
<dbReference type="GO" id="GO:0016620">
    <property type="term" value="F:oxidoreductase activity, acting on the aldehyde or oxo group of donors, NAD or NADP as acceptor"/>
    <property type="evidence" value="ECO:0007669"/>
    <property type="project" value="InterPro"/>
</dbReference>
<dbReference type="RefSeq" id="WP_055573188.1">
    <property type="nucleotide sequence ID" value="NZ_FMZK01000019.1"/>
</dbReference>
<accession>A0A1G7APJ7</accession>
<dbReference type="STRING" id="67344.SAMN05216505_11912"/>
<evidence type="ECO:0000313" key="4">
    <source>
        <dbReference type="Proteomes" id="UP000182100"/>
    </source>
</evidence>
<reference evidence="4" key="1">
    <citation type="submission" date="2016-10" db="EMBL/GenBank/DDBJ databases">
        <authorList>
            <person name="Varghese N."/>
            <person name="Submissions S."/>
        </authorList>
    </citation>
    <scope>NUCLEOTIDE SEQUENCE [LARGE SCALE GENOMIC DNA]</scope>
    <source>
        <strain evidence="4">CGMCC 4.3504</strain>
    </source>
</reference>
<dbReference type="InterPro" id="IPR016161">
    <property type="entry name" value="Ald_DH/histidinol_DH"/>
</dbReference>
<dbReference type="PANTHER" id="PTHR43353">
    <property type="entry name" value="SUCCINATE-SEMIALDEHYDE DEHYDROGENASE, MITOCHONDRIAL"/>
    <property type="match status" value="1"/>
</dbReference>
<dbReference type="PANTHER" id="PTHR43353:SF5">
    <property type="entry name" value="SUCCINATE-SEMIALDEHYDE DEHYDROGENASE, MITOCHONDRIAL"/>
    <property type="match status" value="1"/>
</dbReference>
<evidence type="ECO:0000259" key="2">
    <source>
        <dbReference type="Pfam" id="PF00171"/>
    </source>
</evidence>
<dbReference type="EMBL" id="FMZK01000019">
    <property type="protein sequence ID" value="SDE15935.1"/>
    <property type="molecule type" value="Genomic_DNA"/>
</dbReference>
<evidence type="ECO:0000256" key="1">
    <source>
        <dbReference type="ARBA" id="ARBA00023002"/>
    </source>
</evidence>
<keyword evidence="1" id="KW-0560">Oxidoreductase</keyword>
<dbReference type="Pfam" id="PF00171">
    <property type="entry name" value="Aldedh"/>
    <property type="match status" value="1"/>
</dbReference>